<protein>
    <submittedName>
        <fullName evidence="1">Uncharacterized protein</fullName>
    </submittedName>
</protein>
<proteinExistence type="predicted"/>
<gene>
    <name evidence="1" type="ORF">VNE69_03022</name>
</gene>
<dbReference type="AlphaFoldDB" id="A0AAX4JA61"/>
<reference evidence="1" key="1">
    <citation type="journal article" date="2024" name="BMC Genomics">
        <title>Functional annotation of a divergent genome using sequence and structure-based similarity.</title>
        <authorList>
            <person name="Svedberg D."/>
            <person name="Winiger R.R."/>
            <person name="Berg A."/>
            <person name="Sharma H."/>
            <person name="Tellgren-Roth C."/>
            <person name="Debrunner-Vossbrinck B.A."/>
            <person name="Vossbrinck C.R."/>
            <person name="Barandun J."/>
        </authorList>
    </citation>
    <scope>NUCLEOTIDE SEQUENCE</scope>
    <source>
        <strain evidence="1">Illinois isolate</strain>
    </source>
</reference>
<dbReference type="GeneID" id="90540618"/>
<dbReference type="Proteomes" id="UP001334084">
    <property type="component" value="Chromosome 3"/>
</dbReference>
<evidence type="ECO:0000313" key="2">
    <source>
        <dbReference type="Proteomes" id="UP001334084"/>
    </source>
</evidence>
<evidence type="ECO:0000313" key="1">
    <source>
        <dbReference type="EMBL" id="WUR02801.1"/>
    </source>
</evidence>
<dbReference type="KEGG" id="vnx:VNE69_03022"/>
<dbReference type="RefSeq" id="XP_065328946.1">
    <property type="nucleotide sequence ID" value="XM_065472874.1"/>
</dbReference>
<organism evidence="1 2">
    <name type="scientific">Vairimorpha necatrix</name>
    <dbReference type="NCBI Taxonomy" id="6039"/>
    <lineage>
        <taxon>Eukaryota</taxon>
        <taxon>Fungi</taxon>
        <taxon>Fungi incertae sedis</taxon>
        <taxon>Microsporidia</taxon>
        <taxon>Nosematidae</taxon>
        <taxon>Vairimorpha</taxon>
    </lineage>
</organism>
<dbReference type="EMBL" id="CP142728">
    <property type="protein sequence ID" value="WUR02801.1"/>
    <property type="molecule type" value="Genomic_DNA"/>
</dbReference>
<sequence length="104" mass="11805">MLKGGQYTVVDLLCISNSLLEQLNSTEDHKSSPSHVYKSVLESSSGKKVVYFLGNIEIGQNTIINVTKDKECPLLYKEDYQIIQRTNFITNKILLEKLINKNNV</sequence>
<accession>A0AAX4JA61</accession>
<name>A0AAX4JA61_9MICR</name>
<keyword evidence="2" id="KW-1185">Reference proteome</keyword>